<evidence type="ECO:0000256" key="17">
    <source>
        <dbReference type="ARBA" id="ARBA00023264"/>
    </source>
</evidence>
<dbReference type="EMBL" id="JWZX01003136">
    <property type="protein sequence ID" value="KOO23998.1"/>
    <property type="molecule type" value="Genomic_DNA"/>
</dbReference>
<keyword evidence="14" id="KW-0496">Mitochondrion</keyword>
<comment type="caution">
    <text evidence="19">The sequence shown here is derived from an EMBL/GenBank/DDBJ whole genome shotgun (WGS) entry which is preliminary data.</text>
</comment>
<keyword evidence="13" id="KW-0443">Lipid metabolism</keyword>
<organism evidence="19 20">
    <name type="scientific">Chrysochromulina tobinii</name>
    <dbReference type="NCBI Taxonomy" id="1460289"/>
    <lineage>
        <taxon>Eukaryota</taxon>
        <taxon>Haptista</taxon>
        <taxon>Haptophyta</taxon>
        <taxon>Prymnesiophyceae</taxon>
        <taxon>Prymnesiales</taxon>
        <taxon>Chrysochromulinaceae</taxon>
        <taxon>Chrysochromulina</taxon>
    </lineage>
</organism>
<evidence type="ECO:0000256" key="1">
    <source>
        <dbReference type="ARBA" id="ARBA00001946"/>
    </source>
</evidence>
<evidence type="ECO:0000256" key="11">
    <source>
        <dbReference type="ARBA" id="ARBA00022792"/>
    </source>
</evidence>
<keyword evidence="10" id="KW-0548">Nucleotidyltransferase</keyword>
<evidence type="ECO:0000313" key="20">
    <source>
        <dbReference type="Proteomes" id="UP000037460"/>
    </source>
</evidence>
<dbReference type="GO" id="GO:0004605">
    <property type="term" value="F:phosphatidate cytidylyltransferase activity"/>
    <property type="evidence" value="ECO:0007669"/>
    <property type="project" value="UniProtKB-EC"/>
</dbReference>
<dbReference type="EC" id="2.7.7.41" evidence="6"/>
<keyword evidence="17" id="KW-1208">Phospholipid metabolism</keyword>
<dbReference type="InterPro" id="IPR015222">
    <property type="entry name" value="Tam41"/>
</dbReference>
<comment type="subcellular location">
    <subcellularLocation>
        <location evidence="2">Mitochondrion inner membrane</location>
        <topology evidence="2">Peripheral membrane protein</topology>
        <orientation evidence="2">Matrix side</orientation>
    </subcellularLocation>
</comment>
<evidence type="ECO:0000256" key="7">
    <source>
        <dbReference type="ARBA" id="ARBA00018337"/>
    </source>
</evidence>
<comment type="similarity">
    <text evidence="5">Belongs to the TAM41 family.</text>
</comment>
<evidence type="ECO:0000256" key="2">
    <source>
        <dbReference type="ARBA" id="ARBA00004443"/>
    </source>
</evidence>
<comment type="pathway">
    <text evidence="3">Phospholipid metabolism; CDP-diacylglycerol biosynthesis; CDP-diacylglycerol from sn-glycerol 3-phosphate: step 3/3.</text>
</comment>
<keyword evidence="9" id="KW-0808">Transferase</keyword>
<evidence type="ECO:0000256" key="5">
    <source>
        <dbReference type="ARBA" id="ARBA00005458"/>
    </source>
</evidence>
<gene>
    <name evidence="19" type="ORF">Ctob_005781</name>
</gene>
<evidence type="ECO:0000256" key="13">
    <source>
        <dbReference type="ARBA" id="ARBA00023098"/>
    </source>
</evidence>
<evidence type="ECO:0000256" key="6">
    <source>
        <dbReference type="ARBA" id="ARBA00012487"/>
    </source>
</evidence>
<dbReference type="GO" id="GO:0016024">
    <property type="term" value="P:CDP-diacylglycerol biosynthetic process"/>
    <property type="evidence" value="ECO:0007669"/>
    <property type="project" value="UniProtKB-UniPathway"/>
</dbReference>
<comment type="pathway">
    <text evidence="4">Lipid metabolism.</text>
</comment>
<evidence type="ECO:0000256" key="8">
    <source>
        <dbReference type="ARBA" id="ARBA00022516"/>
    </source>
</evidence>
<dbReference type="OrthoDB" id="341477at2759"/>
<evidence type="ECO:0000256" key="18">
    <source>
        <dbReference type="ARBA" id="ARBA00029893"/>
    </source>
</evidence>
<protein>
    <recommendedName>
        <fullName evidence="7">Phosphatidate cytidylyltransferase, mitochondrial</fullName>
        <ecNumber evidence="6">2.7.7.41</ecNumber>
    </recommendedName>
    <alternativeName>
        <fullName evidence="18">CDP-diacylglycerol synthase</fullName>
    </alternativeName>
</protein>
<dbReference type="PANTHER" id="PTHR13619">
    <property type="entry name" value="PHOSPHATIDATE CYTIDYLYLTRANSFERASE, MITOCHONDRIAL"/>
    <property type="match status" value="1"/>
</dbReference>
<dbReference type="PANTHER" id="PTHR13619:SF0">
    <property type="entry name" value="PHOSPHATIDATE CYTIDYLYLTRANSFERASE, MITOCHONDRIAL"/>
    <property type="match status" value="1"/>
</dbReference>
<keyword evidence="12" id="KW-0460">Magnesium</keyword>
<proteinExistence type="inferred from homology"/>
<evidence type="ECO:0000256" key="16">
    <source>
        <dbReference type="ARBA" id="ARBA00023209"/>
    </source>
</evidence>
<dbReference type="GO" id="GO:0032049">
    <property type="term" value="P:cardiolipin biosynthetic process"/>
    <property type="evidence" value="ECO:0007669"/>
    <property type="project" value="InterPro"/>
</dbReference>
<accession>A0A0M0JCS2</accession>
<evidence type="ECO:0000256" key="9">
    <source>
        <dbReference type="ARBA" id="ARBA00022679"/>
    </source>
</evidence>
<evidence type="ECO:0000256" key="3">
    <source>
        <dbReference type="ARBA" id="ARBA00005119"/>
    </source>
</evidence>
<evidence type="ECO:0000256" key="10">
    <source>
        <dbReference type="ARBA" id="ARBA00022695"/>
    </source>
</evidence>
<keyword evidence="8" id="KW-0444">Lipid biosynthesis</keyword>
<evidence type="ECO:0000256" key="15">
    <source>
        <dbReference type="ARBA" id="ARBA00023136"/>
    </source>
</evidence>
<keyword evidence="11" id="KW-0999">Mitochondrion inner membrane</keyword>
<comment type="cofactor">
    <cofactor evidence="1">
        <name>Mg(2+)</name>
        <dbReference type="ChEBI" id="CHEBI:18420"/>
    </cofactor>
</comment>
<keyword evidence="15" id="KW-0472">Membrane</keyword>
<keyword evidence="16" id="KW-0594">Phospholipid biosynthesis</keyword>
<evidence type="ECO:0000256" key="14">
    <source>
        <dbReference type="ARBA" id="ARBA00023128"/>
    </source>
</evidence>
<dbReference type="Proteomes" id="UP000037460">
    <property type="component" value="Unassembled WGS sequence"/>
</dbReference>
<evidence type="ECO:0000256" key="4">
    <source>
        <dbReference type="ARBA" id="ARBA00005189"/>
    </source>
</evidence>
<dbReference type="AlphaFoldDB" id="A0A0M0JCS2"/>
<evidence type="ECO:0000256" key="12">
    <source>
        <dbReference type="ARBA" id="ARBA00022842"/>
    </source>
</evidence>
<evidence type="ECO:0000313" key="19">
    <source>
        <dbReference type="EMBL" id="KOO23998.1"/>
    </source>
</evidence>
<reference evidence="20" key="1">
    <citation type="journal article" date="2015" name="PLoS Genet.">
        <title>Genome Sequence and Transcriptome Analyses of Chrysochromulina tobin: Metabolic Tools for Enhanced Algal Fitness in the Prominent Order Prymnesiales (Haptophyceae).</title>
        <authorList>
            <person name="Hovde B.T."/>
            <person name="Deodato C.R."/>
            <person name="Hunsperger H.M."/>
            <person name="Ryken S.A."/>
            <person name="Yost W."/>
            <person name="Jha R.K."/>
            <person name="Patterson J."/>
            <person name="Monnat R.J. Jr."/>
            <person name="Barlow S.B."/>
            <person name="Starkenburg S.R."/>
            <person name="Cattolico R.A."/>
        </authorList>
    </citation>
    <scope>NUCLEOTIDE SEQUENCE</scope>
    <source>
        <strain evidence="20">CCMP291</strain>
    </source>
</reference>
<dbReference type="UniPathway" id="UPA00557">
    <property type="reaction ID" value="UER00614"/>
</dbReference>
<sequence length="320" mass="33855">MTDLVLVVDDARKWHRANLELNAAHYAWPLAALGGSTIAALQATGAGVYYNTSVQLCGRTVKYGVIECASLLDDLKHWRSLYIAGRAHKPVRPLRELPAELELLVANNLRSALSAALLLLPLRFDDAGLFGTICGLSYSGDVRMGIGESPRKPGDIADGQRDALAELYRGPLAEATGSIGGSVGSRSSVVAAVLSGAASARVQDDRLPARQSLLAALPSVAQDGLVDDLLGMVAGGRFRTHSPHCSQQLLLEASERLWRSSATANEANAQLAAALRRTLFRIVRRASLAQTAKGVLTAGAATSIGYALVKIRGARGSRRE</sequence>
<name>A0A0M0JCS2_9EUKA</name>
<dbReference type="GO" id="GO:0005743">
    <property type="term" value="C:mitochondrial inner membrane"/>
    <property type="evidence" value="ECO:0007669"/>
    <property type="project" value="UniProtKB-SubCell"/>
</dbReference>
<keyword evidence="20" id="KW-1185">Reference proteome</keyword>
<dbReference type="Pfam" id="PF09139">
    <property type="entry name" value="Tam41_Mmp37"/>
    <property type="match status" value="1"/>
</dbReference>